<dbReference type="Proteomes" id="UP001596084">
    <property type="component" value="Unassembled WGS sequence"/>
</dbReference>
<keyword evidence="4" id="KW-0804">Transcription</keyword>
<dbReference type="Pfam" id="PF03466">
    <property type="entry name" value="LysR_substrate"/>
    <property type="match status" value="1"/>
</dbReference>
<dbReference type="EMBL" id="JBHSMX010000011">
    <property type="protein sequence ID" value="MFC5520746.1"/>
    <property type="molecule type" value="Genomic_DNA"/>
</dbReference>
<reference evidence="7" key="1">
    <citation type="journal article" date="2019" name="Int. J. Syst. Evol. Microbiol.">
        <title>The Global Catalogue of Microorganisms (GCM) 10K type strain sequencing project: providing services to taxonomists for standard genome sequencing and annotation.</title>
        <authorList>
            <consortium name="The Broad Institute Genomics Platform"/>
            <consortium name="The Broad Institute Genome Sequencing Center for Infectious Disease"/>
            <person name="Wu L."/>
            <person name="Ma J."/>
        </authorList>
    </citation>
    <scope>NUCLEOTIDE SEQUENCE [LARGE SCALE GENOMIC DNA]</scope>
    <source>
        <strain evidence="7">CGMCC 4.7277</strain>
    </source>
</reference>
<dbReference type="Gene3D" id="3.40.190.290">
    <property type="match status" value="1"/>
</dbReference>
<dbReference type="SUPFAM" id="SSF53850">
    <property type="entry name" value="Periplasmic binding protein-like II"/>
    <property type="match status" value="1"/>
</dbReference>
<evidence type="ECO:0000313" key="7">
    <source>
        <dbReference type="Proteomes" id="UP001596084"/>
    </source>
</evidence>
<comment type="caution">
    <text evidence="6">The sequence shown here is derived from an EMBL/GenBank/DDBJ whole genome shotgun (WGS) entry which is preliminary data.</text>
</comment>
<dbReference type="PANTHER" id="PTHR30537:SF5">
    <property type="entry name" value="HTH-TYPE TRANSCRIPTIONAL ACTIVATOR TTDR-RELATED"/>
    <property type="match status" value="1"/>
</dbReference>
<dbReference type="InterPro" id="IPR036390">
    <property type="entry name" value="WH_DNA-bd_sf"/>
</dbReference>
<evidence type="ECO:0000313" key="6">
    <source>
        <dbReference type="EMBL" id="MFC5520746.1"/>
    </source>
</evidence>
<dbReference type="InterPro" id="IPR005119">
    <property type="entry name" value="LysR_subst-bd"/>
</dbReference>
<keyword evidence="7" id="KW-1185">Reference proteome</keyword>
<comment type="similarity">
    <text evidence="1">Belongs to the LysR transcriptional regulatory family.</text>
</comment>
<dbReference type="SUPFAM" id="SSF46785">
    <property type="entry name" value="Winged helix' DNA-binding domain"/>
    <property type="match status" value="1"/>
</dbReference>
<dbReference type="RefSeq" id="WP_068831154.1">
    <property type="nucleotide sequence ID" value="NZ_JBHSMX010000011.1"/>
</dbReference>
<protein>
    <submittedName>
        <fullName evidence="6">LysR family transcriptional regulator</fullName>
    </submittedName>
</protein>
<dbReference type="InterPro" id="IPR000847">
    <property type="entry name" value="LysR_HTH_N"/>
</dbReference>
<evidence type="ECO:0000256" key="2">
    <source>
        <dbReference type="ARBA" id="ARBA00023015"/>
    </source>
</evidence>
<dbReference type="Pfam" id="PF00126">
    <property type="entry name" value="HTH_1"/>
    <property type="match status" value="1"/>
</dbReference>
<gene>
    <name evidence="6" type="ORF">ACFPP7_07415</name>
</gene>
<evidence type="ECO:0000256" key="1">
    <source>
        <dbReference type="ARBA" id="ARBA00009437"/>
    </source>
</evidence>
<organism evidence="6 7">
    <name type="scientific">Polaromonas jejuensis</name>
    <dbReference type="NCBI Taxonomy" id="457502"/>
    <lineage>
        <taxon>Bacteria</taxon>
        <taxon>Pseudomonadati</taxon>
        <taxon>Pseudomonadota</taxon>
        <taxon>Betaproteobacteria</taxon>
        <taxon>Burkholderiales</taxon>
        <taxon>Comamonadaceae</taxon>
        <taxon>Polaromonas</taxon>
    </lineage>
</organism>
<dbReference type="Gene3D" id="1.10.10.10">
    <property type="entry name" value="Winged helix-like DNA-binding domain superfamily/Winged helix DNA-binding domain"/>
    <property type="match status" value="1"/>
</dbReference>
<dbReference type="InterPro" id="IPR036388">
    <property type="entry name" value="WH-like_DNA-bd_sf"/>
</dbReference>
<proteinExistence type="inferred from homology"/>
<sequence>MDKLQALQAFVEVAESRGFSEAARRMGVATSSVTRLIDALEQSLGTALLTRTTRQVTLTDTGTAYLEQVLRVIAELEEADDSVADTSGEPVGPLRVSMPVTYGRLCLGPHIASFLKTYPRVSLDLVLSDAYLDLASERIDVAVRIGVRSQEPNLVVRTLGEHHRFVVASPEYLERAGLPLKPQDLAAHECLRFSYQPGRQRWAFLRGGDTEQVEIGGRFLVNSSDMLREAVLGGVGIALLPQWLVGNDVRAGKLQRLFEDWQVNPQQETVSVYAAYLPNRRHSRKVQALLEFLEQHVTRASEG</sequence>
<dbReference type="PROSITE" id="PS50931">
    <property type="entry name" value="HTH_LYSR"/>
    <property type="match status" value="1"/>
</dbReference>
<keyword evidence="3" id="KW-0238">DNA-binding</keyword>
<feature type="domain" description="HTH lysR-type" evidence="5">
    <location>
        <begin position="1"/>
        <end position="59"/>
    </location>
</feature>
<evidence type="ECO:0000259" key="5">
    <source>
        <dbReference type="PROSITE" id="PS50931"/>
    </source>
</evidence>
<dbReference type="PANTHER" id="PTHR30537">
    <property type="entry name" value="HTH-TYPE TRANSCRIPTIONAL REGULATOR"/>
    <property type="match status" value="1"/>
</dbReference>
<keyword evidence="2" id="KW-0805">Transcription regulation</keyword>
<dbReference type="InterPro" id="IPR058163">
    <property type="entry name" value="LysR-type_TF_proteobact-type"/>
</dbReference>
<name>A0ABW0Q7B8_9BURK</name>
<dbReference type="CDD" id="cd08422">
    <property type="entry name" value="PBP2_CrgA_like"/>
    <property type="match status" value="1"/>
</dbReference>
<accession>A0ABW0Q7B8</accession>
<evidence type="ECO:0000256" key="3">
    <source>
        <dbReference type="ARBA" id="ARBA00023125"/>
    </source>
</evidence>
<evidence type="ECO:0000256" key="4">
    <source>
        <dbReference type="ARBA" id="ARBA00023163"/>
    </source>
</evidence>